<feature type="compositionally biased region" description="Polar residues" evidence="1">
    <location>
        <begin position="136"/>
        <end position="150"/>
    </location>
</feature>
<feature type="compositionally biased region" description="Low complexity" evidence="1">
    <location>
        <begin position="56"/>
        <end position="73"/>
    </location>
</feature>
<feature type="compositionally biased region" description="Low complexity" evidence="1">
    <location>
        <begin position="99"/>
        <end position="124"/>
    </location>
</feature>
<feature type="compositionally biased region" description="Low complexity" evidence="1">
    <location>
        <begin position="34"/>
        <end position="49"/>
    </location>
</feature>
<feature type="region of interest" description="Disordered" evidence="1">
    <location>
        <begin position="222"/>
        <end position="244"/>
    </location>
</feature>
<organism evidence="2 3">
    <name type="scientific">Fibroporia radiculosa</name>
    <dbReference type="NCBI Taxonomy" id="599839"/>
    <lineage>
        <taxon>Eukaryota</taxon>
        <taxon>Fungi</taxon>
        <taxon>Dikarya</taxon>
        <taxon>Basidiomycota</taxon>
        <taxon>Agaricomycotina</taxon>
        <taxon>Agaricomycetes</taxon>
        <taxon>Polyporales</taxon>
        <taxon>Fibroporiaceae</taxon>
        <taxon>Fibroporia</taxon>
    </lineage>
</organism>
<dbReference type="EMBL" id="HE797188">
    <property type="protein sequence ID" value="CCM05365.1"/>
    <property type="molecule type" value="Genomic_DNA"/>
</dbReference>
<gene>
    <name evidence="2" type="ORF">FIBRA_07580</name>
</gene>
<proteinExistence type="predicted"/>
<dbReference type="STRING" id="599839.J4GV94"/>
<sequence length="307" mass="32326">MSRGSPSRTGLWSPATDLRSSSSYPTGVTVIEPDVSQQSVRSPRSPPRTTSRRSETLPLSSSRTSSGGSDTESVASIETNITYGEPESPEVDLSSLYISTASSPACSARTPSAPSSASTPSSGRGSDRPRRRKVYASQSVQTALQMHNSTPPTPRATPPHSATSTPRVTHSSMSTPRATPPPTTSTMNRSLARSHSEGHDNYCQCHAPAPATCGSCQRPIAPPSTAVSSPQHVSRTTLNTPRRAAPLSPLGLGLMQPMHASNLVYEGAQDPRSPMHRSTPTPSTVPVFHRPSPSTSTMSISATLFVS</sequence>
<accession>J4GV94</accession>
<dbReference type="GeneID" id="24100276"/>
<dbReference type="Proteomes" id="UP000006352">
    <property type="component" value="Unassembled WGS sequence"/>
</dbReference>
<feature type="region of interest" description="Disordered" evidence="1">
    <location>
        <begin position="269"/>
        <end position="296"/>
    </location>
</feature>
<keyword evidence="3" id="KW-1185">Reference proteome</keyword>
<dbReference type="OrthoDB" id="3254429at2759"/>
<dbReference type="InParanoid" id="J4GV94"/>
<evidence type="ECO:0000256" key="1">
    <source>
        <dbReference type="SAM" id="MobiDB-lite"/>
    </source>
</evidence>
<protein>
    <submittedName>
        <fullName evidence="2">Uncharacterized protein</fullName>
    </submittedName>
</protein>
<evidence type="ECO:0000313" key="2">
    <source>
        <dbReference type="EMBL" id="CCM05365.1"/>
    </source>
</evidence>
<feature type="compositionally biased region" description="Polar residues" evidence="1">
    <location>
        <begin position="225"/>
        <end position="240"/>
    </location>
</feature>
<reference evidence="2 3" key="1">
    <citation type="journal article" date="2012" name="Appl. Environ. Microbiol.">
        <title>Short-read sequencing for genomic analysis of the brown rot fungus Fibroporia radiculosa.</title>
        <authorList>
            <person name="Tang J.D."/>
            <person name="Perkins A.D."/>
            <person name="Sonstegard T.S."/>
            <person name="Schroeder S.G."/>
            <person name="Burgess S.C."/>
            <person name="Diehl S.V."/>
        </authorList>
    </citation>
    <scope>NUCLEOTIDE SEQUENCE [LARGE SCALE GENOMIC DNA]</scope>
    <source>
        <strain evidence="2 3">TFFH 294</strain>
    </source>
</reference>
<feature type="compositionally biased region" description="Polar residues" evidence="1">
    <location>
        <begin position="1"/>
        <end position="10"/>
    </location>
</feature>
<evidence type="ECO:0000313" key="3">
    <source>
        <dbReference type="Proteomes" id="UP000006352"/>
    </source>
</evidence>
<feature type="region of interest" description="Disordered" evidence="1">
    <location>
        <begin position="1"/>
        <end position="200"/>
    </location>
</feature>
<dbReference type="RefSeq" id="XP_012184648.1">
    <property type="nucleotide sequence ID" value="XM_012329258.1"/>
</dbReference>
<feature type="compositionally biased region" description="Polar residues" evidence="1">
    <location>
        <begin position="160"/>
        <end position="170"/>
    </location>
</feature>
<dbReference type="AlphaFoldDB" id="J4GV94"/>
<dbReference type="HOGENOM" id="CLU_906247_0_0_1"/>
<name>J4GV94_9APHY</name>